<evidence type="ECO:0000313" key="2">
    <source>
        <dbReference type="Proteomes" id="UP001194632"/>
    </source>
</evidence>
<dbReference type="RefSeq" id="WP_195749956.1">
    <property type="nucleotide sequence ID" value="NZ_CP197205.1"/>
</dbReference>
<evidence type="ECO:0000313" key="1">
    <source>
        <dbReference type="EMBL" id="MBF7115573.1"/>
    </source>
</evidence>
<proteinExistence type="predicted"/>
<comment type="caution">
    <text evidence="1">The sequence shown here is derived from an EMBL/GenBank/DDBJ whole genome shotgun (WGS) entry which is preliminary data.</text>
</comment>
<organism evidence="1 2">
    <name type="scientific">Pediococcus pentosaceus</name>
    <dbReference type="NCBI Taxonomy" id="1255"/>
    <lineage>
        <taxon>Bacteria</taxon>
        <taxon>Bacillati</taxon>
        <taxon>Bacillota</taxon>
        <taxon>Bacilli</taxon>
        <taxon>Lactobacillales</taxon>
        <taxon>Lactobacillaceae</taxon>
        <taxon>Pediococcus</taxon>
    </lineage>
</organism>
<protein>
    <submittedName>
        <fullName evidence="1">Uncharacterized protein</fullName>
    </submittedName>
</protein>
<dbReference type="Proteomes" id="UP001194632">
    <property type="component" value="Unassembled WGS sequence"/>
</dbReference>
<reference evidence="1" key="1">
    <citation type="submission" date="2020-11" db="EMBL/GenBank/DDBJ databases">
        <title>Antibiotic susceptibility profiles of Pediococcus pentosaceus from various origins and their implications for the safety assessment of strains with food-technology applications.</title>
        <authorList>
            <person name="Shani N."/>
            <person name="Oberhaensli S."/>
            <person name="Arias E."/>
        </authorList>
    </citation>
    <scope>NUCLEOTIDE SEQUENCE</scope>
    <source>
        <strain evidence="1">FAM 24207</strain>
    </source>
</reference>
<dbReference type="EMBL" id="JADOFP010000008">
    <property type="protein sequence ID" value="MBF7115573.1"/>
    <property type="molecule type" value="Genomic_DNA"/>
</dbReference>
<gene>
    <name evidence="1" type="ORF">ITQ90_08875</name>
</gene>
<name>A0AB73HGH9_PEDPE</name>
<sequence>MKNKDDILYKLQMLRDLNISMGDYSEWMDEYNFKNCQDRIDGLYLISNDIIDEIEKMVE</sequence>
<accession>A0AB73HGH9</accession>
<dbReference type="AlphaFoldDB" id="A0AB73HGH9"/>